<accession>A0A139AC25</accession>
<dbReference type="EMBL" id="KQ965771">
    <property type="protein sequence ID" value="KXS14144.1"/>
    <property type="molecule type" value="Genomic_DNA"/>
</dbReference>
<sequence>MWIGAQVQPSSGHCHNRLFSLPVFNFIFAHHRTHHILLLNHLRSGYQAVATIHLLHRITNHRTEGSRARLPTSQLKPPLPSHLLHSPSPPLPSSCTLIYHFYFQHSLHAHPPLSLSSPPPSPFLIPATHDSFPAAPHHIPRFDSSDGGTVRAHRAGRRCWVEWKTGGGVWGRRIVGWYRWCRIRPNEAKCGRQDGRLPVGRDSIPPAFVKTLFPEALTVHRMSNLPVACP</sequence>
<organism evidence="1 2">
    <name type="scientific">Gonapodya prolifera (strain JEL478)</name>
    <name type="common">Monoblepharis prolifera</name>
    <dbReference type="NCBI Taxonomy" id="1344416"/>
    <lineage>
        <taxon>Eukaryota</taxon>
        <taxon>Fungi</taxon>
        <taxon>Fungi incertae sedis</taxon>
        <taxon>Chytridiomycota</taxon>
        <taxon>Chytridiomycota incertae sedis</taxon>
        <taxon>Monoblepharidomycetes</taxon>
        <taxon>Monoblepharidales</taxon>
        <taxon>Gonapodyaceae</taxon>
        <taxon>Gonapodya</taxon>
    </lineage>
</organism>
<dbReference type="Proteomes" id="UP000070544">
    <property type="component" value="Unassembled WGS sequence"/>
</dbReference>
<gene>
    <name evidence="1" type="ORF">M427DRAFT_355077</name>
</gene>
<proteinExistence type="predicted"/>
<name>A0A139AC25_GONPJ</name>
<evidence type="ECO:0000313" key="2">
    <source>
        <dbReference type="Proteomes" id="UP000070544"/>
    </source>
</evidence>
<keyword evidence="2" id="KW-1185">Reference proteome</keyword>
<protein>
    <submittedName>
        <fullName evidence="1">Uncharacterized protein</fullName>
    </submittedName>
</protein>
<evidence type="ECO:0000313" key="1">
    <source>
        <dbReference type="EMBL" id="KXS14144.1"/>
    </source>
</evidence>
<reference evidence="1 2" key="1">
    <citation type="journal article" date="2015" name="Genome Biol. Evol.">
        <title>Phylogenomic analyses indicate that early fungi evolved digesting cell walls of algal ancestors of land plants.</title>
        <authorList>
            <person name="Chang Y."/>
            <person name="Wang S."/>
            <person name="Sekimoto S."/>
            <person name="Aerts A.L."/>
            <person name="Choi C."/>
            <person name="Clum A."/>
            <person name="LaButti K.M."/>
            <person name="Lindquist E.A."/>
            <person name="Yee Ngan C."/>
            <person name="Ohm R.A."/>
            <person name="Salamov A.A."/>
            <person name="Grigoriev I.V."/>
            <person name="Spatafora J.W."/>
            <person name="Berbee M.L."/>
        </authorList>
    </citation>
    <scope>NUCLEOTIDE SEQUENCE [LARGE SCALE GENOMIC DNA]</scope>
    <source>
        <strain evidence="1 2">JEL478</strain>
    </source>
</reference>
<dbReference type="AlphaFoldDB" id="A0A139AC25"/>